<organism evidence="2 3">
    <name type="scientific">Oceanobacillus locisalsi</name>
    <dbReference type="NCBI Taxonomy" id="546107"/>
    <lineage>
        <taxon>Bacteria</taxon>
        <taxon>Bacillati</taxon>
        <taxon>Bacillota</taxon>
        <taxon>Bacilli</taxon>
        <taxon>Bacillales</taxon>
        <taxon>Bacillaceae</taxon>
        <taxon>Oceanobacillus</taxon>
    </lineage>
</organism>
<dbReference type="RefSeq" id="WP_379594530.1">
    <property type="nucleotide sequence ID" value="NZ_JBHTKK010000042.1"/>
</dbReference>
<feature type="chain" id="PRO_5046951342" description="Secreted protein" evidence="1">
    <location>
        <begin position="25"/>
        <end position="122"/>
    </location>
</feature>
<gene>
    <name evidence="2" type="ORF">ACFQ19_19755</name>
</gene>
<evidence type="ECO:0000313" key="3">
    <source>
        <dbReference type="Proteomes" id="UP001597041"/>
    </source>
</evidence>
<protein>
    <recommendedName>
        <fullName evidence="4">Secreted protein</fullName>
    </recommendedName>
</protein>
<comment type="caution">
    <text evidence="2">The sequence shown here is derived from an EMBL/GenBank/DDBJ whole genome shotgun (WGS) entry which is preliminary data.</text>
</comment>
<accession>A0ABW3NNZ0</accession>
<evidence type="ECO:0000256" key="1">
    <source>
        <dbReference type="SAM" id="SignalP"/>
    </source>
</evidence>
<keyword evidence="3" id="KW-1185">Reference proteome</keyword>
<proteinExistence type="predicted"/>
<reference evidence="3" key="1">
    <citation type="journal article" date="2019" name="Int. J. Syst. Evol. Microbiol.">
        <title>The Global Catalogue of Microorganisms (GCM) 10K type strain sequencing project: providing services to taxonomists for standard genome sequencing and annotation.</title>
        <authorList>
            <consortium name="The Broad Institute Genomics Platform"/>
            <consortium name="The Broad Institute Genome Sequencing Center for Infectious Disease"/>
            <person name="Wu L."/>
            <person name="Ma J."/>
        </authorList>
    </citation>
    <scope>NUCLEOTIDE SEQUENCE [LARGE SCALE GENOMIC DNA]</scope>
    <source>
        <strain evidence="3">CCUG 56608</strain>
    </source>
</reference>
<dbReference type="Proteomes" id="UP001597041">
    <property type="component" value="Unassembled WGS sequence"/>
</dbReference>
<evidence type="ECO:0000313" key="2">
    <source>
        <dbReference type="EMBL" id="MFD1068231.1"/>
    </source>
</evidence>
<sequence>MARKFVSGTFLGLALLMIATPALAAWHDSTITLPRNGWWYSVERDASGGTQQARVNSPEYDVVSNIDNGAGSNLSTNRTHASGDNTTVDHNTGVNAGTTLRGAFRSSLVNQFTNTVDLGWNP</sequence>
<dbReference type="EMBL" id="JBHTKK010000042">
    <property type="protein sequence ID" value="MFD1068231.1"/>
    <property type="molecule type" value="Genomic_DNA"/>
</dbReference>
<feature type="signal peptide" evidence="1">
    <location>
        <begin position="1"/>
        <end position="24"/>
    </location>
</feature>
<name>A0ABW3NNZ0_9BACI</name>
<evidence type="ECO:0008006" key="4">
    <source>
        <dbReference type="Google" id="ProtNLM"/>
    </source>
</evidence>
<keyword evidence="1" id="KW-0732">Signal</keyword>